<comment type="caution">
    <text evidence="2">The sequence shown here is derived from an EMBL/GenBank/DDBJ whole genome shotgun (WGS) entry which is preliminary data.</text>
</comment>
<feature type="compositionally biased region" description="Low complexity" evidence="1">
    <location>
        <begin position="147"/>
        <end position="161"/>
    </location>
</feature>
<dbReference type="Pfam" id="PF00314">
    <property type="entry name" value="Thaumatin"/>
    <property type="match status" value="1"/>
</dbReference>
<reference evidence="2" key="1">
    <citation type="submission" date="2017-07" db="EMBL/GenBank/DDBJ databases">
        <title>Taro Niue Genome Assembly and Annotation.</title>
        <authorList>
            <person name="Atibalentja N."/>
            <person name="Keating K."/>
            <person name="Fields C.J."/>
        </authorList>
    </citation>
    <scope>NUCLEOTIDE SEQUENCE</scope>
    <source>
        <strain evidence="2">Niue_2</strain>
        <tissue evidence="2">Leaf</tissue>
    </source>
</reference>
<dbReference type="InterPro" id="IPR037176">
    <property type="entry name" value="Osmotin/thaumatin-like_sf"/>
</dbReference>
<feature type="region of interest" description="Disordered" evidence="1">
    <location>
        <begin position="109"/>
        <end position="171"/>
    </location>
</feature>
<organism evidence="2 3">
    <name type="scientific">Colocasia esculenta</name>
    <name type="common">Wild taro</name>
    <name type="synonym">Arum esculentum</name>
    <dbReference type="NCBI Taxonomy" id="4460"/>
    <lineage>
        <taxon>Eukaryota</taxon>
        <taxon>Viridiplantae</taxon>
        <taxon>Streptophyta</taxon>
        <taxon>Embryophyta</taxon>
        <taxon>Tracheophyta</taxon>
        <taxon>Spermatophyta</taxon>
        <taxon>Magnoliopsida</taxon>
        <taxon>Liliopsida</taxon>
        <taxon>Araceae</taxon>
        <taxon>Aroideae</taxon>
        <taxon>Colocasieae</taxon>
        <taxon>Colocasia</taxon>
    </lineage>
</organism>
<dbReference type="SMART" id="SM00205">
    <property type="entry name" value="THN"/>
    <property type="match status" value="1"/>
</dbReference>
<evidence type="ECO:0000313" key="2">
    <source>
        <dbReference type="EMBL" id="MQL87919.1"/>
    </source>
</evidence>
<evidence type="ECO:0000313" key="3">
    <source>
        <dbReference type="Proteomes" id="UP000652761"/>
    </source>
</evidence>
<dbReference type="PROSITE" id="PS51367">
    <property type="entry name" value="THAUMATIN_2"/>
    <property type="match status" value="1"/>
</dbReference>
<dbReference type="OrthoDB" id="430315at2759"/>
<dbReference type="SUPFAM" id="SSF49870">
    <property type="entry name" value="Osmotin, thaumatin-like protein"/>
    <property type="match status" value="1"/>
</dbReference>
<dbReference type="Proteomes" id="UP000652761">
    <property type="component" value="Unassembled WGS sequence"/>
</dbReference>
<dbReference type="PANTHER" id="PTHR31048">
    <property type="entry name" value="OS03G0233200 PROTEIN"/>
    <property type="match status" value="1"/>
</dbReference>
<sequence>MPTRDSRCVRDLLPFHVLHCKFITLDGSGGLDFYDVSLVDGYNLPMQVVPQGAPASTSRNCTTTGCLMDLNKVCPSERKVTTVGGQRVACRAPTRCSVTLSTTVAVSMGIPTPISRPPTRPSSRAPACGRTTKPTTTAPAPSPAPAAPTTTSPSAPPRQRSPVPPPNLTLQQLIGGLPLFDRSKSVDENPQVVSVPQAVQLGGGGINSAMIYQGALVASGNRTLQLAKAGARDGSAAAGDSNVATDDVDTILASAGPPRCSLLSSCSPALFPLRHVACAQCSDDALAVDDTLAAEVFDLSLAVLWCLLPLRSVAYGLLLLPSSSIYGLLLLPSTAIYCLRSGAASFIFELSPTHSMGTRNGNKGRVANWSYEADCALLDILVEHKVNDDGFVNGNLTKEA</sequence>
<accession>A0A843V8K3</accession>
<keyword evidence="3" id="KW-1185">Reference proteome</keyword>
<dbReference type="Gene3D" id="2.60.110.10">
    <property type="entry name" value="Thaumatin"/>
    <property type="match status" value="1"/>
</dbReference>
<dbReference type="EMBL" id="NMUH01001016">
    <property type="protein sequence ID" value="MQL87919.1"/>
    <property type="molecule type" value="Genomic_DNA"/>
</dbReference>
<gene>
    <name evidence="2" type="ORF">Taro_020476</name>
</gene>
<protein>
    <submittedName>
        <fullName evidence="2">Uncharacterized protein</fullName>
    </submittedName>
</protein>
<evidence type="ECO:0000256" key="1">
    <source>
        <dbReference type="SAM" id="MobiDB-lite"/>
    </source>
</evidence>
<proteinExistence type="predicted"/>
<dbReference type="InterPro" id="IPR001938">
    <property type="entry name" value="Thaumatin"/>
</dbReference>
<name>A0A843V8K3_COLES</name>
<dbReference type="AlphaFoldDB" id="A0A843V8K3"/>
<feature type="compositionally biased region" description="Low complexity" evidence="1">
    <location>
        <begin position="121"/>
        <end position="139"/>
    </location>
</feature>